<keyword evidence="1" id="KW-0472">Membrane</keyword>
<dbReference type="RefSeq" id="WP_006826521.1">
    <property type="nucleotide sequence ID" value="NZ_AOIL01000049.1"/>
</dbReference>
<keyword evidence="1" id="KW-1133">Transmembrane helix</keyword>
<dbReference type="AlphaFoldDB" id="L9ZTN9"/>
<organism evidence="2 3">
    <name type="scientific">Natrialba taiwanensis DSM 12281</name>
    <dbReference type="NCBI Taxonomy" id="1230458"/>
    <lineage>
        <taxon>Archaea</taxon>
        <taxon>Methanobacteriati</taxon>
        <taxon>Methanobacteriota</taxon>
        <taxon>Stenosarchaea group</taxon>
        <taxon>Halobacteria</taxon>
        <taxon>Halobacteriales</taxon>
        <taxon>Natrialbaceae</taxon>
        <taxon>Natrialba</taxon>
    </lineage>
</organism>
<evidence type="ECO:0000313" key="3">
    <source>
        <dbReference type="Proteomes" id="UP000011648"/>
    </source>
</evidence>
<gene>
    <name evidence="2" type="ORF">C484_14175</name>
</gene>
<reference evidence="2 3" key="1">
    <citation type="journal article" date="2014" name="PLoS Genet.">
        <title>Phylogenetically driven sequencing of extremely halophilic archaea reveals strategies for static and dynamic osmo-response.</title>
        <authorList>
            <person name="Becker E.A."/>
            <person name="Seitzer P.M."/>
            <person name="Tritt A."/>
            <person name="Larsen D."/>
            <person name="Krusor M."/>
            <person name="Yao A.I."/>
            <person name="Wu D."/>
            <person name="Madern D."/>
            <person name="Eisen J.A."/>
            <person name="Darling A.E."/>
            <person name="Facciotti M.T."/>
        </authorList>
    </citation>
    <scope>NUCLEOTIDE SEQUENCE [LARGE SCALE GENOMIC DNA]</scope>
    <source>
        <strain evidence="2 3">DSM 12281</strain>
    </source>
</reference>
<dbReference type="OrthoDB" id="70322at2157"/>
<name>L9ZTN9_9EURY</name>
<dbReference type="STRING" id="1230458.C484_14175"/>
<dbReference type="Proteomes" id="UP000011648">
    <property type="component" value="Unassembled WGS sequence"/>
</dbReference>
<keyword evidence="1" id="KW-0812">Transmembrane</keyword>
<evidence type="ECO:0000313" key="2">
    <source>
        <dbReference type="EMBL" id="ELY89446.1"/>
    </source>
</evidence>
<comment type="caution">
    <text evidence="2">The sequence shown here is derived from an EMBL/GenBank/DDBJ whole genome shotgun (WGS) entry which is preliminary data.</text>
</comment>
<dbReference type="PATRIC" id="fig|1230458.4.peg.2864"/>
<evidence type="ECO:0000256" key="1">
    <source>
        <dbReference type="SAM" id="Phobius"/>
    </source>
</evidence>
<accession>L9ZTN9</accession>
<protein>
    <submittedName>
        <fullName evidence="2">Uncharacterized protein</fullName>
    </submittedName>
</protein>
<dbReference type="EMBL" id="AOIL01000049">
    <property type="protein sequence ID" value="ELY89446.1"/>
    <property type="molecule type" value="Genomic_DNA"/>
</dbReference>
<proteinExistence type="predicted"/>
<sequence>MGIHLTALLALLVDDRPRDTVGWLTVELGAWTIVLVSASAYGFSLLGLS</sequence>
<feature type="transmembrane region" description="Helical" evidence="1">
    <location>
        <begin position="28"/>
        <end position="48"/>
    </location>
</feature>
<keyword evidence="3" id="KW-1185">Reference proteome</keyword>